<proteinExistence type="predicted"/>
<organism evidence="1">
    <name type="scientific">marine metagenome</name>
    <dbReference type="NCBI Taxonomy" id="408172"/>
    <lineage>
        <taxon>unclassified sequences</taxon>
        <taxon>metagenomes</taxon>
        <taxon>ecological metagenomes</taxon>
    </lineage>
</organism>
<name>A0A382JZM2_9ZZZZ</name>
<dbReference type="EMBL" id="UINC01077010">
    <property type="protein sequence ID" value="SVC16723.1"/>
    <property type="molecule type" value="Genomic_DNA"/>
</dbReference>
<protein>
    <submittedName>
        <fullName evidence="1">Uncharacterized protein</fullName>
    </submittedName>
</protein>
<sequence>LLVTPAFALKSEILGVQIIRQAEVKGISENIKDSECIQQKGLTLVTAL</sequence>
<accession>A0A382JZM2</accession>
<dbReference type="AlphaFoldDB" id="A0A382JZM2"/>
<feature type="non-terminal residue" evidence="1">
    <location>
        <position position="1"/>
    </location>
</feature>
<gene>
    <name evidence="1" type="ORF">METZ01_LOCUS269577</name>
</gene>
<reference evidence="1" key="1">
    <citation type="submission" date="2018-05" db="EMBL/GenBank/DDBJ databases">
        <authorList>
            <person name="Lanie J.A."/>
            <person name="Ng W.-L."/>
            <person name="Kazmierczak K.M."/>
            <person name="Andrzejewski T.M."/>
            <person name="Davidsen T.M."/>
            <person name="Wayne K.J."/>
            <person name="Tettelin H."/>
            <person name="Glass J.I."/>
            <person name="Rusch D."/>
            <person name="Podicherti R."/>
            <person name="Tsui H.-C.T."/>
            <person name="Winkler M.E."/>
        </authorList>
    </citation>
    <scope>NUCLEOTIDE SEQUENCE</scope>
</reference>
<evidence type="ECO:0000313" key="1">
    <source>
        <dbReference type="EMBL" id="SVC16723.1"/>
    </source>
</evidence>